<keyword evidence="2" id="KW-0808">Transferase</keyword>
<proteinExistence type="predicted"/>
<keyword evidence="5" id="KW-1185">Reference proteome</keyword>
<dbReference type="PANTHER" id="PTHR43464:SF19">
    <property type="entry name" value="UBIQUINONE BIOSYNTHESIS O-METHYLTRANSFERASE, MITOCHONDRIAL"/>
    <property type="match status" value="1"/>
</dbReference>
<keyword evidence="3" id="KW-0949">S-adenosyl-L-methionine</keyword>
<dbReference type="PANTHER" id="PTHR43464">
    <property type="entry name" value="METHYLTRANSFERASE"/>
    <property type="match status" value="1"/>
</dbReference>
<dbReference type="GO" id="GO:0032259">
    <property type="term" value="P:methylation"/>
    <property type="evidence" value="ECO:0007669"/>
    <property type="project" value="UniProtKB-KW"/>
</dbReference>
<dbReference type="Gene3D" id="3.40.50.150">
    <property type="entry name" value="Vaccinia Virus protein VP39"/>
    <property type="match status" value="1"/>
</dbReference>
<evidence type="ECO:0000313" key="4">
    <source>
        <dbReference type="EMBL" id="EWT07569.1"/>
    </source>
</evidence>
<dbReference type="GO" id="GO:0008168">
    <property type="term" value="F:methyltransferase activity"/>
    <property type="evidence" value="ECO:0007669"/>
    <property type="project" value="UniProtKB-KW"/>
</dbReference>
<evidence type="ECO:0000256" key="1">
    <source>
        <dbReference type="ARBA" id="ARBA00022603"/>
    </source>
</evidence>
<organism evidence="4 5">
    <name type="scientific">Intrasporangium chromatireducens Q5-1</name>
    <dbReference type="NCBI Taxonomy" id="584657"/>
    <lineage>
        <taxon>Bacteria</taxon>
        <taxon>Bacillati</taxon>
        <taxon>Actinomycetota</taxon>
        <taxon>Actinomycetes</taxon>
        <taxon>Micrococcales</taxon>
        <taxon>Intrasporangiaceae</taxon>
        <taxon>Intrasporangium</taxon>
    </lineage>
</organism>
<dbReference type="AlphaFoldDB" id="W9GUN1"/>
<dbReference type="CDD" id="cd02440">
    <property type="entry name" value="AdoMet_MTases"/>
    <property type="match status" value="1"/>
</dbReference>
<accession>W9GUN1</accession>
<evidence type="ECO:0000313" key="5">
    <source>
        <dbReference type="Proteomes" id="UP000019494"/>
    </source>
</evidence>
<evidence type="ECO:0008006" key="6">
    <source>
        <dbReference type="Google" id="ProtNLM"/>
    </source>
</evidence>
<keyword evidence="1" id="KW-0489">Methyltransferase</keyword>
<name>W9GUN1_9MICO</name>
<evidence type="ECO:0000256" key="3">
    <source>
        <dbReference type="ARBA" id="ARBA00022691"/>
    </source>
</evidence>
<evidence type="ECO:0000256" key="2">
    <source>
        <dbReference type="ARBA" id="ARBA00022679"/>
    </source>
</evidence>
<sequence length="224" mass="24983">MSDQHPHEALPALLAQDEVVSYWDRRHESLDEFLSGGDVSFGYHANEAFYATRLGRLLDILQPTSVPLAPDRVLDAGCGKGWFTRALARCGYRVDGIDSSPHAIAEAAREAVGLDTYEVATLHEWAPPHLYDAVVAIDVLFHVTQDDVWLASVHNLAALTRLDGLLVIADHDHPGAHVWGQYQITRGSGLYREQLEPLGFEYRGFSPYRFRGNKGGFHTFERTS</sequence>
<gene>
    <name evidence="4" type="ORF">N864_06420</name>
</gene>
<dbReference type="RefSeq" id="WP_051518083.1">
    <property type="nucleotide sequence ID" value="NZ_AWQS01000009.1"/>
</dbReference>
<comment type="caution">
    <text evidence="4">The sequence shown here is derived from an EMBL/GenBank/DDBJ whole genome shotgun (WGS) entry which is preliminary data.</text>
</comment>
<dbReference type="Pfam" id="PF13489">
    <property type="entry name" value="Methyltransf_23"/>
    <property type="match status" value="1"/>
</dbReference>
<reference evidence="5" key="1">
    <citation type="submission" date="2013-08" db="EMBL/GenBank/DDBJ databases">
        <title>Intrasporangium oryzae NRRL B-24470.</title>
        <authorList>
            <person name="Liu H."/>
            <person name="Wang G."/>
        </authorList>
    </citation>
    <scope>NUCLEOTIDE SEQUENCE [LARGE SCALE GENOMIC DNA]</scope>
    <source>
        <strain evidence="5">Q5-1</strain>
    </source>
</reference>
<protein>
    <recommendedName>
        <fullName evidence="6">Methyltransferase domain-containing protein</fullName>
    </recommendedName>
</protein>
<dbReference type="InterPro" id="IPR029063">
    <property type="entry name" value="SAM-dependent_MTases_sf"/>
</dbReference>
<dbReference type="Proteomes" id="UP000019494">
    <property type="component" value="Unassembled WGS sequence"/>
</dbReference>
<dbReference type="SUPFAM" id="SSF53335">
    <property type="entry name" value="S-adenosyl-L-methionine-dependent methyltransferases"/>
    <property type="match status" value="1"/>
</dbReference>
<dbReference type="EMBL" id="AWQS01000009">
    <property type="protein sequence ID" value="EWT07569.1"/>
    <property type="molecule type" value="Genomic_DNA"/>
</dbReference>